<feature type="compositionally biased region" description="Basic and acidic residues" evidence="1">
    <location>
        <begin position="755"/>
        <end position="771"/>
    </location>
</feature>
<evidence type="ECO:0000256" key="1">
    <source>
        <dbReference type="SAM" id="MobiDB-lite"/>
    </source>
</evidence>
<keyword evidence="4" id="KW-1185">Reference proteome</keyword>
<dbReference type="CDD" id="cd05243">
    <property type="entry name" value="SDR_a5"/>
    <property type="match status" value="1"/>
</dbReference>
<feature type="region of interest" description="Disordered" evidence="1">
    <location>
        <begin position="77"/>
        <end position="124"/>
    </location>
</feature>
<feature type="region of interest" description="Disordered" evidence="1">
    <location>
        <begin position="1"/>
        <end position="21"/>
    </location>
</feature>
<feature type="region of interest" description="Disordered" evidence="1">
    <location>
        <begin position="432"/>
        <end position="460"/>
    </location>
</feature>
<dbReference type="SUPFAM" id="SSF51735">
    <property type="entry name" value="NAD(P)-binding Rossmann-fold domains"/>
    <property type="match status" value="1"/>
</dbReference>
<comment type="caution">
    <text evidence="3">The sequence shown here is derived from an EMBL/GenBank/DDBJ whole genome shotgun (WGS) entry which is preliminary data.</text>
</comment>
<dbReference type="Proteomes" id="UP001314263">
    <property type="component" value="Unassembled WGS sequence"/>
</dbReference>
<feature type="domain" description="NAD(P)-binding" evidence="2">
    <location>
        <begin position="138"/>
        <end position="346"/>
    </location>
</feature>
<evidence type="ECO:0000313" key="4">
    <source>
        <dbReference type="Proteomes" id="UP001314263"/>
    </source>
</evidence>
<dbReference type="InterPro" id="IPR044719">
    <property type="entry name" value="TIC62"/>
</dbReference>
<dbReference type="AlphaFoldDB" id="A0AAV1I1J9"/>
<organism evidence="3 4">
    <name type="scientific">Coccomyxa viridis</name>
    <dbReference type="NCBI Taxonomy" id="1274662"/>
    <lineage>
        <taxon>Eukaryota</taxon>
        <taxon>Viridiplantae</taxon>
        <taxon>Chlorophyta</taxon>
        <taxon>core chlorophytes</taxon>
        <taxon>Trebouxiophyceae</taxon>
        <taxon>Trebouxiophyceae incertae sedis</taxon>
        <taxon>Coccomyxaceae</taxon>
        <taxon>Coccomyxa</taxon>
    </lineage>
</organism>
<feature type="compositionally biased region" description="Basic residues" evidence="1">
    <location>
        <begin position="9"/>
        <end position="21"/>
    </location>
</feature>
<feature type="compositionally biased region" description="Basic and acidic residues" evidence="1">
    <location>
        <begin position="572"/>
        <end position="593"/>
    </location>
</feature>
<evidence type="ECO:0000313" key="3">
    <source>
        <dbReference type="EMBL" id="CAK0771887.1"/>
    </source>
</evidence>
<evidence type="ECO:0000259" key="2">
    <source>
        <dbReference type="Pfam" id="PF13460"/>
    </source>
</evidence>
<dbReference type="InterPro" id="IPR036291">
    <property type="entry name" value="NAD(P)-bd_dom_sf"/>
</dbReference>
<feature type="compositionally biased region" description="Low complexity" evidence="1">
    <location>
        <begin position="508"/>
        <end position="525"/>
    </location>
</feature>
<dbReference type="Pfam" id="PF13460">
    <property type="entry name" value="NAD_binding_10"/>
    <property type="match status" value="1"/>
</dbReference>
<feature type="region of interest" description="Disordered" evidence="1">
    <location>
        <begin position="504"/>
        <end position="822"/>
    </location>
</feature>
<feature type="compositionally biased region" description="Pro residues" evidence="1">
    <location>
        <begin position="734"/>
        <end position="745"/>
    </location>
</feature>
<feature type="compositionally biased region" description="Basic and acidic residues" evidence="1">
    <location>
        <begin position="663"/>
        <end position="718"/>
    </location>
</feature>
<reference evidence="3 4" key="1">
    <citation type="submission" date="2023-10" db="EMBL/GenBank/DDBJ databases">
        <authorList>
            <person name="Maclean D."/>
            <person name="Macfadyen A."/>
        </authorList>
    </citation>
    <scope>NUCLEOTIDE SEQUENCE [LARGE SCALE GENOMIC DNA]</scope>
</reference>
<protein>
    <recommendedName>
        <fullName evidence="2">NAD(P)-binding domain-containing protein</fullName>
    </recommendedName>
</protein>
<dbReference type="PANTHER" id="PTHR47285:SF1">
    <property type="entry name" value="PROTEIN TIC 62, CHLOROPLASTIC"/>
    <property type="match status" value="1"/>
</dbReference>
<sequence length="848" mass="90069">MQAAQGQLHCRHVPQHSQHLRRSSFLSGRTLYASVGYQNRYCRAAVTCKQRGQEDDDAPISPPNPFQSLFGGTKRIRAESGQPSQAPKQGRRPGQGTQKLKLGRTPSSDAGKGSGTRAVGTSFLRSARKDPNTVFVAGATGRLGARVVKMLLEKSPQLKVRAGVRDVAKASEYLQTATSYGLLPADASRRVQLVEVDITQPDSIPPAIGNASKVVQAIGAPESEALNFGNPKKIDGDGAIALVNAATALDVDQYVMVTSLGTAKVGFPAAVLNLFGGILIQKRRAEVALENSGLNYVIVRPGGMERPTDSYKETHNVRLSKADTLFGGQVSRWQVAELIAAAVADPSTAENKVLEVVAEETAPLRSYEELLSAAPSDVSQADKQAKKQAQQEAAQQLEAARQKVAEVQEAAAEVRELVQEQAAVAKEAQRQAEEARREAGPLLRQAQESEQQLAKLRAAAEESQRKEAAAKAVLEAAKAASREGRALSAGERASAERPILYPEQAKTSSAPQAPQKPSAQPVPVKARTQEEAAGKAQQAYVAQQPRAPPMPVKARTQEEAAEKAQQAYAAKPKAEAKTGRNFFERLRPEKKEAPAQAPVAAKTQAEAIAKSKNVSGSAAPSAGGAAPAGDRTPAPLKKAPAPVDPQEAQRRRESAAKAAAESRSIEERVLAAAQEERASKEAAARQKRLEEDRKRREAEAKQRAEVAAKIKAENEAAVKRRGASSAQGGFSPKAPSPEAPSPQAPSPRALSPKAPKGENAKEARTWIEAWRKGPKPPAASTSAPSKAESSSASSSQSKSPSPEAAGKAAAGQDTEAPENVREAREWIRSWRASKLEKSLPVDVKANSK</sequence>
<feature type="compositionally biased region" description="Low complexity" evidence="1">
    <location>
        <begin position="778"/>
        <end position="805"/>
    </location>
</feature>
<name>A0AAV1I1J9_9CHLO</name>
<accession>A0AAV1I1J9</accession>
<dbReference type="PANTHER" id="PTHR47285">
    <property type="entry name" value="PROTEIN TIC 62, CHLOROPLASTIC"/>
    <property type="match status" value="1"/>
</dbReference>
<dbReference type="InterPro" id="IPR016040">
    <property type="entry name" value="NAD(P)-bd_dom"/>
</dbReference>
<gene>
    <name evidence="3" type="ORF">CVIRNUC_003906</name>
</gene>
<feature type="compositionally biased region" description="Low complexity" evidence="1">
    <location>
        <begin position="615"/>
        <end position="629"/>
    </location>
</feature>
<dbReference type="EMBL" id="CAUYUE010000005">
    <property type="protein sequence ID" value="CAK0771887.1"/>
    <property type="molecule type" value="Genomic_DNA"/>
</dbReference>
<proteinExistence type="predicted"/>
<dbReference type="Gene3D" id="3.40.50.720">
    <property type="entry name" value="NAD(P)-binding Rossmann-like Domain"/>
    <property type="match status" value="1"/>
</dbReference>